<dbReference type="PANTHER" id="PTHR45656:SF3">
    <property type="entry name" value="CUB AND SUSHI DOMAIN-CONTAINING PROTEIN 1"/>
    <property type="match status" value="1"/>
</dbReference>
<feature type="domain" description="Sushi" evidence="9">
    <location>
        <begin position="330"/>
        <end position="390"/>
    </location>
</feature>
<keyword evidence="3" id="KW-0677">Repeat</keyword>
<feature type="domain" description="Sushi" evidence="9">
    <location>
        <begin position="391"/>
        <end position="451"/>
    </location>
</feature>
<dbReference type="AlphaFoldDB" id="K7F7M7"/>
<dbReference type="OMA" id="DNGMHNG"/>
<keyword evidence="7" id="KW-1133">Transmembrane helix</keyword>
<sequence length="568" mass="61469">MGLLGPIWALLALALLPVGARGDCGVPPRFSFAELRKVVNDSSVGTKLRYYCRSGYTHNEGKSPYVTCTENSTWSADPEFCVGKPCRPLEVENGRVEFTNLQFGATVNFSCDDGYRMIGPASARCVISGSGVDWDKEVPFCETIPCLPPPNIAHGSHSRAGEEEFVFGSAVTYSCDKGFSLIGEASIHCTTNDKVNGEWSGPAPECKVVRCPELQIKNGKKQSGFGPNYSYGDTIVFECDPGYTLSDNPSVKCEANSSWVPSLLACQRKSCGHPGELKNGSVIATDFLFGSVVQFICEEGYRLIGKPDRRCEISGTDVAWSGVMPFCERKSCGHPGELKNGSVIATDFLFGSVVQFICEEGYRLIGEPDRRCEISGTDVAWSGDVPFCERKSCGHPGELKNGSVTATDFLFGSVVQFICEEGNRLIGQPDRRCEISGTDVAWNGDMPFCKYIACHPPPDISHGNYIGVDFSYGSTVTYSCNSGYKLTGEASVYCTTEDEVNGMWSARPPQCEGSNISTGVLAIIGVLLLVVAAIVAAAAVIVVKKTSFCRSQENKYQMPLDNVMEEKT</sequence>
<evidence type="ECO:0000256" key="8">
    <source>
        <dbReference type="SAM" id="SignalP"/>
    </source>
</evidence>
<dbReference type="FunFam" id="2.10.70.10:FF:000055">
    <property type="entry name" value="Complement decay-accelerating factor, GPI-anchored"/>
    <property type="match status" value="4"/>
</dbReference>
<keyword evidence="2 8" id="KW-0732">Signal</keyword>
<dbReference type="EMBL" id="AGCU01190874">
    <property type="status" value="NOT_ANNOTATED_CDS"/>
    <property type="molecule type" value="Genomic_DNA"/>
</dbReference>
<keyword evidence="1 6" id="KW-0768">Sushi</keyword>
<reference evidence="10" key="4">
    <citation type="submission" date="2025-09" db="UniProtKB">
        <authorList>
            <consortium name="Ensembl"/>
        </authorList>
    </citation>
    <scope>IDENTIFICATION</scope>
</reference>
<feature type="domain" description="Sushi" evidence="9">
    <location>
        <begin position="22"/>
        <end position="83"/>
    </location>
</feature>
<dbReference type="EMBL" id="AGCU01190875">
    <property type="status" value="NOT_ANNOTATED_CDS"/>
    <property type="molecule type" value="Genomic_DNA"/>
</dbReference>
<reference evidence="11" key="1">
    <citation type="submission" date="2011-10" db="EMBL/GenBank/DDBJ databases">
        <authorList>
            <consortium name="Soft-shell Turtle Genome Consortium"/>
        </authorList>
    </citation>
    <scope>NUCLEOTIDE SEQUENCE [LARGE SCALE GENOMIC DNA]</scope>
    <source>
        <strain evidence="11">Daiwa-1</strain>
    </source>
</reference>
<dbReference type="Proteomes" id="UP000007267">
    <property type="component" value="Unassembled WGS sequence"/>
</dbReference>
<dbReference type="HOGENOM" id="CLU_020107_5_2_1"/>
<dbReference type="FunFam" id="2.10.70.10:FF:000014">
    <property type="entry name" value="Membrane cofactor protein"/>
    <property type="match status" value="1"/>
</dbReference>
<keyword evidence="7" id="KW-0472">Membrane</keyword>
<evidence type="ECO:0000256" key="2">
    <source>
        <dbReference type="ARBA" id="ARBA00022729"/>
    </source>
</evidence>
<feature type="domain" description="Sushi" evidence="9">
    <location>
        <begin position="452"/>
        <end position="513"/>
    </location>
</feature>
<evidence type="ECO:0000256" key="6">
    <source>
        <dbReference type="PROSITE-ProRule" id="PRU00302"/>
    </source>
</evidence>
<reference evidence="11" key="2">
    <citation type="journal article" date="2013" name="Nat. Genet.">
        <title>The draft genomes of soft-shell turtle and green sea turtle yield insights into the development and evolution of the turtle-specific body plan.</title>
        <authorList>
            <person name="Wang Z."/>
            <person name="Pascual-Anaya J."/>
            <person name="Zadissa A."/>
            <person name="Li W."/>
            <person name="Niimura Y."/>
            <person name="Huang Z."/>
            <person name="Li C."/>
            <person name="White S."/>
            <person name="Xiong Z."/>
            <person name="Fang D."/>
            <person name="Wang B."/>
            <person name="Ming Y."/>
            <person name="Chen Y."/>
            <person name="Zheng Y."/>
            <person name="Kuraku S."/>
            <person name="Pignatelli M."/>
            <person name="Herrero J."/>
            <person name="Beal K."/>
            <person name="Nozawa M."/>
            <person name="Li Q."/>
            <person name="Wang J."/>
            <person name="Zhang H."/>
            <person name="Yu L."/>
            <person name="Shigenobu S."/>
            <person name="Wang J."/>
            <person name="Liu J."/>
            <person name="Flicek P."/>
            <person name="Searle S."/>
            <person name="Wang J."/>
            <person name="Kuratani S."/>
            <person name="Yin Y."/>
            <person name="Aken B."/>
            <person name="Zhang G."/>
            <person name="Irie N."/>
        </authorList>
    </citation>
    <scope>NUCLEOTIDE SEQUENCE [LARGE SCALE GENOMIC DNA]</scope>
    <source>
        <strain evidence="11">Daiwa-1</strain>
    </source>
</reference>
<evidence type="ECO:0000256" key="5">
    <source>
        <dbReference type="ARBA" id="ARBA00023180"/>
    </source>
</evidence>
<feature type="domain" description="Sushi" evidence="9">
    <location>
        <begin position="269"/>
        <end position="329"/>
    </location>
</feature>
<protein>
    <recommendedName>
        <fullName evidence="9">Sushi domain-containing protein</fullName>
    </recommendedName>
</protein>
<reference evidence="10" key="3">
    <citation type="submission" date="2025-08" db="UniProtKB">
        <authorList>
            <consortium name="Ensembl"/>
        </authorList>
    </citation>
    <scope>IDENTIFICATION</scope>
</reference>
<feature type="domain" description="Sushi" evidence="9">
    <location>
        <begin position="84"/>
        <end position="143"/>
    </location>
</feature>
<feature type="signal peptide" evidence="8">
    <location>
        <begin position="1"/>
        <end position="22"/>
    </location>
</feature>
<dbReference type="CDD" id="cd00033">
    <property type="entry name" value="CCP"/>
    <property type="match status" value="8"/>
</dbReference>
<keyword evidence="4 6" id="KW-1015">Disulfide bond</keyword>
<evidence type="ECO:0000259" key="9">
    <source>
        <dbReference type="PROSITE" id="PS50923"/>
    </source>
</evidence>
<keyword evidence="7" id="KW-0812">Transmembrane</keyword>
<evidence type="ECO:0000256" key="4">
    <source>
        <dbReference type="ARBA" id="ARBA00023157"/>
    </source>
</evidence>
<dbReference type="InterPro" id="IPR000436">
    <property type="entry name" value="Sushi_SCR_CCP_dom"/>
</dbReference>
<feature type="transmembrane region" description="Helical" evidence="7">
    <location>
        <begin position="520"/>
        <end position="543"/>
    </location>
</feature>
<name>K7F7M7_PELSI</name>
<dbReference type="eggNOG" id="KOG4297">
    <property type="taxonomic scope" value="Eukaryota"/>
</dbReference>
<dbReference type="STRING" id="13735.ENSPSIP00000004037"/>
<evidence type="ECO:0000256" key="1">
    <source>
        <dbReference type="ARBA" id="ARBA00022659"/>
    </source>
</evidence>
<proteinExistence type="predicted"/>
<dbReference type="PANTHER" id="PTHR45656">
    <property type="entry name" value="PROTEIN CBR-CLEC-78"/>
    <property type="match status" value="1"/>
</dbReference>
<evidence type="ECO:0000256" key="3">
    <source>
        <dbReference type="ARBA" id="ARBA00022737"/>
    </source>
</evidence>
<feature type="disulfide bond" evidence="6">
    <location>
        <begin position="239"/>
        <end position="266"/>
    </location>
</feature>
<keyword evidence="11" id="KW-1185">Reference proteome</keyword>
<dbReference type="GeneTree" id="ENSGT00940000164219"/>
<feature type="disulfide bond" evidence="6">
    <location>
        <begin position="146"/>
        <end position="189"/>
    </location>
</feature>
<feature type="chain" id="PRO_5003904768" description="Sushi domain-containing protein" evidence="8">
    <location>
        <begin position="23"/>
        <end position="568"/>
    </location>
</feature>
<evidence type="ECO:0000313" key="10">
    <source>
        <dbReference type="Ensembl" id="ENSPSIP00000004037.1"/>
    </source>
</evidence>
<evidence type="ECO:0000313" key="11">
    <source>
        <dbReference type="Proteomes" id="UP000007267"/>
    </source>
</evidence>
<feature type="domain" description="Sushi" evidence="9">
    <location>
        <begin position="209"/>
        <end position="268"/>
    </location>
</feature>
<dbReference type="Gene3D" id="2.10.70.10">
    <property type="entry name" value="Complement Module, domain 1"/>
    <property type="match status" value="8"/>
</dbReference>
<comment type="caution">
    <text evidence="6">Lacks conserved residue(s) required for the propagation of feature annotation.</text>
</comment>
<feature type="domain" description="Sushi" evidence="9">
    <location>
        <begin position="144"/>
        <end position="208"/>
    </location>
</feature>
<dbReference type="SUPFAM" id="SSF57535">
    <property type="entry name" value="Complement control module/SCR domain"/>
    <property type="match status" value="8"/>
</dbReference>
<dbReference type="InterPro" id="IPR035976">
    <property type="entry name" value="Sushi/SCR/CCP_sf"/>
</dbReference>
<dbReference type="InterPro" id="IPR051277">
    <property type="entry name" value="SEZ6_CSMD_C4BPB_Regulators"/>
</dbReference>
<accession>K7F7M7</accession>
<evidence type="ECO:0000256" key="7">
    <source>
        <dbReference type="SAM" id="Phobius"/>
    </source>
</evidence>
<dbReference type="PROSITE" id="PS50923">
    <property type="entry name" value="SUSHI"/>
    <property type="match status" value="8"/>
</dbReference>
<keyword evidence="5" id="KW-0325">Glycoprotein</keyword>
<dbReference type="Ensembl" id="ENSPSIT00000004060.1">
    <property type="protein sequence ID" value="ENSPSIP00000004037.1"/>
    <property type="gene ID" value="ENSPSIG00000003816.1"/>
</dbReference>
<dbReference type="SMART" id="SM00032">
    <property type="entry name" value="CCP"/>
    <property type="match status" value="8"/>
</dbReference>
<dbReference type="Pfam" id="PF00084">
    <property type="entry name" value="Sushi"/>
    <property type="match status" value="8"/>
</dbReference>
<organism evidence="10 11">
    <name type="scientific">Pelodiscus sinensis</name>
    <name type="common">Chinese softshell turtle</name>
    <name type="synonym">Trionyx sinensis</name>
    <dbReference type="NCBI Taxonomy" id="13735"/>
    <lineage>
        <taxon>Eukaryota</taxon>
        <taxon>Metazoa</taxon>
        <taxon>Chordata</taxon>
        <taxon>Craniata</taxon>
        <taxon>Vertebrata</taxon>
        <taxon>Euteleostomi</taxon>
        <taxon>Archelosauria</taxon>
        <taxon>Testudinata</taxon>
        <taxon>Testudines</taxon>
        <taxon>Cryptodira</taxon>
        <taxon>Trionychia</taxon>
        <taxon>Trionychidae</taxon>
        <taxon>Pelodiscus</taxon>
    </lineage>
</organism>